<dbReference type="SUPFAM" id="SSF52821">
    <property type="entry name" value="Rhodanese/Cell cycle control phosphatase"/>
    <property type="match status" value="2"/>
</dbReference>
<dbReference type="Pfam" id="PF00581">
    <property type="entry name" value="Rhodanese"/>
    <property type="match status" value="2"/>
</dbReference>
<evidence type="ECO:0000313" key="3">
    <source>
        <dbReference type="Proteomes" id="UP000001933"/>
    </source>
</evidence>
<dbReference type="SMART" id="SM00450">
    <property type="entry name" value="RHOD"/>
    <property type="match status" value="2"/>
</dbReference>
<dbReference type="CDD" id="cd00158">
    <property type="entry name" value="RHOD"/>
    <property type="match status" value="2"/>
</dbReference>
<gene>
    <name evidence="2" type="ORF">SYN_00145</name>
</gene>
<sequence>MLRLRWRNGAWRRFRPMNNRIHEDVLINALQVRWLIPLLLAAGLCLQGNTAYAAGWKIVDAATLYSWMQTEAEKVTLINVMSRIECLDHRIPGSLCIACEEFDKRLSEVPREGKVILYCESDACIRSCQAGDLAVRKGFTNIYVLKGGMPAWKQAGYALESRDRIARVPIRSVKAQELENWRGIHQDALILDIRSEAAYSESFLPGAVNIPLYQLHKRYRELPERRLILIVDDQGFRSFIAGSYLFHKGFHDINRLFGGMKAVNAIKGKKAGKTGQ</sequence>
<feature type="domain" description="Rhodanese" evidence="1">
    <location>
        <begin position="184"/>
        <end position="272"/>
    </location>
</feature>
<dbReference type="InterPro" id="IPR001763">
    <property type="entry name" value="Rhodanese-like_dom"/>
</dbReference>
<accession>Q2LQK2</accession>
<evidence type="ECO:0000313" key="2">
    <source>
        <dbReference type="EMBL" id="ABC75974.1"/>
    </source>
</evidence>
<dbReference type="PANTHER" id="PTHR43031">
    <property type="entry name" value="FAD-DEPENDENT OXIDOREDUCTASE"/>
    <property type="match status" value="1"/>
</dbReference>
<dbReference type="InParanoid" id="Q2LQK2"/>
<dbReference type="PROSITE" id="PS50206">
    <property type="entry name" value="RHODANESE_3"/>
    <property type="match status" value="2"/>
</dbReference>
<feature type="domain" description="Rhodanese" evidence="1">
    <location>
        <begin position="90"/>
        <end position="161"/>
    </location>
</feature>
<dbReference type="KEGG" id="sat:SYN_00145"/>
<dbReference type="Proteomes" id="UP000001933">
    <property type="component" value="Chromosome"/>
</dbReference>
<dbReference type="Gene3D" id="3.40.250.10">
    <property type="entry name" value="Rhodanese-like domain"/>
    <property type="match status" value="2"/>
</dbReference>
<dbReference type="PANTHER" id="PTHR43031:SF16">
    <property type="entry name" value="OXIDOREDUCTASE"/>
    <property type="match status" value="1"/>
</dbReference>
<keyword evidence="3" id="KW-1185">Reference proteome</keyword>
<dbReference type="eggNOG" id="COG0607">
    <property type="taxonomic scope" value="Bacteria"/>
</dbReference>
<dbReference type="AlphaFoldDB" id="Q2LQK2"/>
<evidence type="ECO:0000259" key="1">
    <source>
        <dbReference type="PROSITE" id="PS50206"/>
    </source>
</evidence>
<proteinExistence type="predicted"/>
<protein>
    <submittedName>
        <fullName evidence="2">Rhodanese-like domain protein</fullName>
    </submittedName>
</protein>
<dbReference type="EMBL" id="CP000252">
    <property type="protein sequence ID" value="ABC75974.1"/>
    <property type="molecule type" value="Genomic_DNA"/>
</dbReference>
<name>Q2LQK2_SYNAS</name>
<dbReference type="STRING" id="56780.SYN_00145"/>
<dbReference type="HOGENOM" id="CLU_1008068_0_0_7"/>
<dbReference type="InterPro" id="IPR050229">
    <property type="entry name" value="GlpE_sulfurtransferase"/>
</dbReference>
<reference evidence="2 3" key="1">
    <citation type="journal article" date="2007" name="Proc. Natl. Acad. Sci. U.S.A.">
        <title>The genome of Syntrophus aciditrophicus: life at the thermodynamic limit of microbial growth.</title>
        <authorList>
            <person name="McInerney M.J."/>
            <person name="Rohlin L."/>
            <person name="Mouttaki H."/>
            <person name="Kim U."/>
            <person name="Krupp R.S."/>
            <person name="Rios-Hernandez L."/>
            <person name="Sieber J."/>
            <person name="Struchtemeyer C.G."/>
            <person name="Bhattacharyya A."/>
            <person name="Campbell J.W."/>
            <person name="Gunsalus R.P."/>
        </authorList>
    </citation>
    <scope>NUCLEOTIDE SEQUENCE [LARGE SCALE GENOMIC DNA]</scope>
    <source>
        <strain evidence="2 3">SB</strain>
    </source>
</reference>
<organism evidence="2 3">
    <name type="scientific">Syntrophus aciditrophicus (strain SB)</name>
    <dbReference type="NCBI Taxonomy" id="56780"/>
    <lineage>
        <taxon>Bacteria</taxon>
        <taxon>Pseudomonadati</taxon>
        <taxon>Thermodesulfobacteriota</taxon>
        <taxon>Syntrophia</taxon>
        <taxon>Syntrophales</taxon>
        <taxon>Syntrophaceae</taxon>
        <taxon>Syntrophus</taxon>
    </lineage>
</organism>
<dbReference type="InterPro" id="IPR036873">
    <property type="entry name" value="Rhodanese-like_dom_sf"/>
</dbReference>